<comment type="caution">
    <text evidence="1">The sequence shown here is derived from an EMBL/GenBank/DDBJ whole genome shotgun (WGS) entry which is preliminary data.</text>
</comment>
<protein>
    <submittedName>
        <fullName evidence="1">Uncharacterized protein</fullName>
    </submittedName>
</protein>
<gene>
    <name evidence="1" type="ORF">E2C01_027506</name>
</gene>
<dbReference type="AlphaFoldDB" id="A0A5B7ELD1"/>
<reference evidence="1 2" key="1">
    <citation type="submission" date="2019-05" db="EMBL/GenBank/DDBJ databases">
        <title>Another draft genome of Portunus trituberculatus and its Hox gene families provides insights of decapod evolution.</title>
        <authorList>
            <person name="Jeong J.-H."/>
            <person name="Song I."/>
            <person name="Kim S."/>
            <person name="Choi T."/>
            <person name="Kim D."/>
            <person name="Ryu S."/>
            <person name="Kim W."/>
        </authorList>
    </citation>
    <scope>NUCLEOTIDE SEQUENCE [LARGE SCALE GENOMIC DNA]</scope>
    <source>
        <tissue evidence="1">Muscle</tissue>
    </source>
</reference>
<name>A0A5B7ELD1_PORTR</name>
<evidence type="ECO:0000313" key="2">
    <source>
        <dbReference type="Proteomes" id="UP000324222"/>
    </source>
</evidence>
<sequence>MWGSISGGRISAVTRFKQQVSYGK</sequence>
<keyword evidence="2" id="KW-1185">Reference proteome</keyword>
<organism evidence="1 2">
    <name type="scientific">Portunus trituberculatus</name>
    <name type="common">Swimming crab</name>
    <name type="synonym">Neptunus trituberculatus</name>
    <dbReference type="NCBI Taxonomy" id="210409"/>
    <lineage>
        <taxon>Eukaryota</taxon>
        <taxon>Metazoa</taxon>
        <taxon>Ecdysozoa</taxon>
        <taxon>Arthropoda</taxon>
        <taxon>Crustacea</taxon>
        <taxon>Multicrustacea</taxon>
        <taxon>Malacostraca</taxon>
        <taxon>Eumalacostraca</taxon>
        <taxon>Eucarida</taxon>
        <taxon>Decapoda</taxon>
        <taxon>Pleocyemata</taxon>
        <taxon>Brachyura</taxon>
        <taxon>Eubrachyura</taxon>
        <taxon>Portunoidea</taxon>
        <taxon>Portunidae</taxon>
        <taxon>Portuninae</taxon>
        <taxon>Portunus</taxon>
    </lineage>
</organism>
<proteinExistence type="predicted"/>
<accession>A0A5B7ELD1</accession>
<evidence type="ECO:0000313" key="1">
    <source>
        <dbReference type="EMBL" id="MPC34128.1"/>
    </source>
</evidence>
<dbReference type="EMBL" id="VSRR010002990">
    <property type="protein sequence ID" value="MPC34128.1"/>
    <property type="molecule type" value="Genomic_DNA"/>
</dbReference>
<dbReference type="Proteomes" id="UP000324222">
    <property type="component" value="Unassembled WGS sequence"/>
</dbReference>